<accession>A0A2W2AK71</accession>
<dbReference type="AlphaFoldDB" id="A0A2W2AK71"/>
<dbReference type="SUPFAM" id="SSF52172">
    <property type="entry name" value="CheY-like"/>
    <property type="match status" value="1"/>
</dbReference>
<dbReference type="Gene3D" id="3.40.50.2300">
    <property type="match status" value="1"/>
</dbReference>
<dbReference type="InterPro" id="IPR011006">
    <property type="entry name" value="CheY-like_superfamily"/>
</dbReference>
<dbReference type="Proteomes" id="UP000248745">
    <property type="component" value="Unassembled WGS sequence"/>
</dbReference>
<dbReference type="SMART" id="SM00448">
    <property type="entry name" value="REC"/>
    <property type="match status" value="1"/>
</dbReference>
<evidence type="ECO:0000259" key="2">
    <source>
        <dbReference type="PROSITE" id="PS50110"/>
    </source>
</evidence>
<feature type="modified residue" description="4-aspartylphosphate" evidence="1">
    <location>
        <position position="60"/>
    </location>
</feature>
<protein>
    <submittedName>
        <fullName evidence="3">Response regulator</fullName>
    </submittedName>
</protein>
<keyword evidence="1" id="KW-0597">Phosphoprotein</keyword>
<evidence type="ECO:0000313" key="3">
    <source>
        <dbReference type="EMBL" id="PZF72650.1"/>
    </source>
</evidence>
<sequence>METCTRLMLINDDAMFNYSHKKTLAEYRYTLQVEEFTNAREALMFVREAVFPGPCVILLDINMPAMVGWTFLEELERINDPAMSKFKVVMLSSSVSSSDVMKASQYKNVCGYLINPLNIEMLNDILLRNGILLARELKRNG</sequence>
<dbReference type="OrthoDB" id="1121174at2"/>
<dbReference type="Pfam" id="PF00072">
    <property type="entry name" value="Response_reg"/>
    <property type="match status" value="1"/>
</dbReference>
<dbReference type="PANTHER" id="PTHR44520:SF2">
    <property type="entry name" value="RESPONSE REGULATOR RCP1"/>
    <property type="match status" value="1"/>
</dbReference>
<comment type="caution">
    <text evidence="3">The sequence shown here is derived from an EMBL/GenBank/DDBJ whole genome shotgun (WGS) entry which is preliminary data.</text>
</comment>
<dbReference type="EMBL" id="QKTW01000017">
    <property type="protein sequence ID" value="PZF72650.1"/>
    <property type="molecule type" value="Genomic_DNA"/>
</dbReference>
<dbReference type="RefSeq" id="WP_110999241.1">
    <property type="nucleotide sequence ID" value="NZ_QKTW01000017.1"/>
</dbReference>
<evidence type="ECO:0000313" key="4">
    <source>
        <dbReference type="Proteomes" id="UP000248745"/>
    </source>
</evidence>
<name>A0A2W2AK71_9BACT</name>
<evidence type="ECO:0000256" key="1">
    <source>
        <dbReference type="PROSITE-ProRule" id="PRU00169"/>
    </source>
</evidence>
<reference evidence="3 4" key="1">
    <citation type="submission" date="2018-06" db="EMBL/GenBank/DDBJ databases">
        <title>Mucibacter soli gen. nov., sp. nov., a new member of the family Chitinophagaceae producing mucin.</title>
        <authorList>
            <person name="Kim M.-K."/>
            <person name="Park S."/>
            <person name="Kim T.-S."/>
            <person name="Joung Y."/>
            <person name="Han J.-H."/>
            <person name="Kim S.B."/>
        </authorList>
    </citation>
    <scope>NUCLEOTIDE SEQUENCE [LARGE SCALE GENOMIC DNA]</scope>
    <source>
        <strain evidence="3 4">R1-15</strain>
    </source>
</reference>
<dbReference type="InterPro" id="IPR001789">
    <property type="entry name" value="Sig_transdc_resp-reg_receiver"/>
</dbReference>
<keyword evidence="4" id="KW-1185">Reference proteome</keyword>
<proteinExistence type="predicted"/>
<dbReference type="InterPro" id="IPR052893">
    <property type="entry name" value="TCS_response_regulator"/>
</dbReference>
<dbReference type="GO" id="GO:0000160">
    <property type="term" value="P:phosphorelay signal transduction system"/>
    <property type="evidence" value="ECO:0007669"/>
    <property type="project" value="InterPro"/>
</dbReference>
<organism evidence="3 4">
    <name type="scientific">Taibaiella soli</name>
    <dbReference type="NCBI Taxonomy" id="1649169"/>
    <lineage>
        <taxon>Bacteria</taxon>
        <taxon>Pseudomonadati</taxon>
        <taxon>Bacteroidota</taxon>
        <taxon>Chitinophagia</taxon>
        <taxon>Chitinophagales</taxon>
        <taxon>Chitinophagaceae</taxon>
        <taxon>Taibaiella</taxon>
    </lineage>
</organism>
<dbReference type="PROSITE" id="PS50110">
    <property type="entry name" value="RESPONSE_REGULATORY"/>
    <property type="match status" value="1"/>
</dbReference>
<feature type="domain" description="Response regulatory" evidence="2">
    <location>
        <begin position="6"/>
        <end position="130"/>
    </location>
</feature>
<dbReference type="PANTHER" id="PTHR44520">
    <property type="entry name" value="RESPONSE REGULATOR RCP1-RELATED"/>
    <property type="match status" value="1"/>
</dbReference>
<gene>
    <name evidence="3" type="ORF">DN068_12350</name>
</gene>